<dbReference type="Pfam" id="PF07690">
    <property type="entry name" value="MFS_1"/>
    <property type="match status" value="1"/>
</dbReference>
<keyword evidence="5 6" id="KW-0472">Membrane</keyword>
<accession>A0A4V3D4B8</accession>
<feature type="transmembrane region" description="Helical" evidence="6">
    <location>
        <begin position="41"/>
        <end position="61"/>
    </location>
</feature>
<feature type="transmembrane region" description="Helical" evidence="6">
    <location>
        <begin position="223"/>
        <end position="244"/>
    </location>
</feature>
<evidence type="ECO:0000256" key="6">
    <source>
        <dbReference type="SAM" id="Phobius"/>
    </source>
</evidence>
<dbReference type="AlphaFoldDB" id="A0A4V3D4B8"/>
<evidence type="ECO:0000256" key="5">
    <source>
        <dbReference type="ARBA" id="ARBA00023136"/>
    </source>
</evidence>
<dbReference type="PANTHER" id="PTHR23513">
    <property type="entry name" value="INTEGRAL MEMBRANE EFFLUX PROTEIN-RELATED"/>
    <property type="match status" value="1"/>
</dbReference>
<gene>
    <name evidence="7" type="ORF">EV213_1244</name>
</gene>
<comment type="subcellular location">
    <subcellularLocation>
        <location evidence="1">Cell membrane</location>
        <topology evidence="1">Multi-pass membrane protein</topology>
    </subcellularLocation>
</comment>
<feature type="transmembrane region" description="Helical" evidence="6">
    <location>
        <begin position="311"/>
        <end position="332"/>
    </location>
</feature>
<dbReference type="GO" id="GO:0005886">
    <property type="term" value="C:plasma membrane"/>
    <property type="evidence" value="ECO:0007669"/>
    <property type="project" value="UniProtKB-SubCell"/>
</dbReference>
<evidence type="ECO:0000256" key="3">
    <source>
        <dbReference type="ARBA" id="ARBA00022692"/>
    </source>
</evidence>
<organism evidence="7 8">
    <name type="scientific">Aureibacillus halotolerans</name>
    <dbReference type="NCBI Taxonomy" id="1508390"/>
    <lineage>
        <taxon>Bacteria</taxon>
        <taxon>Bacillati</taxon>
        <taxon>Bacillota</taxon>
        <taxon>Bacilli</taxon>
        <taxon>Bacillales</taxon>
        <taxon>Bacillaceae</taxon>
        <taxon>Aureibacillus</taxon>
    </lineage>
</organism>
<dbReference type="OrthoDB" id="2287060at2"/>
<evidence type="ECO:0000256" key="1">
    <source>
        <dbReference type="ARBA" id="ARBA00004651"/>
    </source>
</evidence>
<keyword evidence="4 6" id="KW-1133">Transmembrane helix</keyword>
<dbReference type="Proteomes" id="UP000295632">
    <property type="component" value="Unassembled WGS sequence"/>
</dbReference>
<dbReference type="PANTHER" id="PTHR23513:SF6">
    <property type="entry name" value="MAJOR FACILITATOR SUPERFAMILY ASSOCIATED DOMAIN-CONTAINING PROTEIN"/>
    <property type="match status" value="1"/>
</dbReference>
<proteinExistence type="predicted"/>
<dbReference type="Gene3D" id="1.20.1250.20">
    <property type="entry name" value="MFS general substrate transporter like domains"/>
    <property type="match status" value="1"/>
</dbReference>
<protein>
    <submittedName>
        <fullName evidence="7">MFS transporter</fullName>
    </submittedName>
</protein>
<dbReference type="RefSeq" id="WP_133582098.1">
    <property type="nucleotide sequence ID" value="NZ_SNYJ01000024.1"/>
</dbReference>
<dbReference type="EMBL" id="SNYJ01000024">
    <property type="protein sequence ID" value="TDQ34586.1"/>
    <property type="molecule type" value="Genomic_DNA"/>
</dbReference>
<feature type="transmembrane region" description="Helical" evidence="6">
    <location>
        <begin position="167"/>
        <end position="185"/>
    </location>
</feature>
<evidence type="ECO:0000313" key="8">
    <source>
        <dbReference type="Proteomes" id="UP000295632"/>
    </source>
</evidence>
<feature type="transmembrane region" description="Helical" evidence="6">
    <location>
        <begin position="286"/>
        <end position="305"/>
    </location>
</feature>
<keyword evidence="3 6" id="KW-0812">Transmembrane</keyword>
<keyword evidence="2" id="KW-1003">Cell membrane</keyword>
<evidence type="ECO:0000256" key="4">
    <source>
        <dbReference type="ARBA" id="ARBA00022989"/>
    </source>
</evidence>
<dbReference type="InterPro" id="IPR011701">
    <property type="entry name" value="MFS"/>
</dbReference>
<reference evidence="7 8" key="1">
    <citation type="submission" date="2019-03" db="EMBL/GenBank/DDBJ databases">
        <title>Genomic Encyclopedia of Type Strains, Phase IV (KMG-IV): sequencing the most valuable type-strain genomes for metagenomic binning, comparative biology and taxonomic classification.</title>
        <authorList>
            <person name="Goeker M."/>
        </authorList>
    </citation>
    <scope>NUCLEOTIDE SEQUENCE [LARGE SCALE GENOMIC DNA]</scope>
    <source>
        <strain evidence="7 8">DSM 28697</strain>
    </source>
</reference>
<feature type="transmembrane region" description="Helical" evidence="6">
    <location>
        <begin position="73"/>
        <end position="92"/>
    </location>
</feature>
<dbReference type="SUPFAM" id="SSF103473">
    <property type="entry name" value="MFS general substrate transporter"/>
    <property type="match status" value="1"/>
</dbReference>
<name>A0A4V3D4B8_9BACI</name>
<comment type="caution">
    <text evidence="7">The sequence shown here is derived from an EMBL/GenBank/DDBJ whole genome shotgun (WGS) entry which is preliminary data.</text>
</comment>
<evidence type="ECO:0000256" key="2">
    <source>
        <dbReference type="ARBA" id="ARBA00022475"/>
    </source>
</evidence>
<dbReference type="GO" id="GO:0022857">
    <property type="term" value="F:transmembrane transporter activity"/>
    <property type="evidence" value="ECO:0007669"/>
    <property type="project" value="InterPro"/>
</dbReference>
<feature type="transmembrane region" description="Helical" evidence="6">
    <location>
        <begin position="256"/>
        <end position="279"/>
    </location>
</feature>
<evidence type="ECO:0000313" key="7">
    <source>
        <dbReference type="EMBL" id="TDQ34586.1"/>
    </source>
</evidence>
<dbReference type="CDD" id="cd06173">
    <property type="entry name" value="MFS_MefA_like"/>
    <property type="match status" value="1"/>
</dbReference>
<feature type="transmembrane region" description="Helical" evidence="6">
    <location>
        <begin position="344"/>
        <end position="367"/>
    </location>
</feature>
<keyword evidence="8" id="KW-1185">Reference proteome</keyword>
<sequence length="421" mass="46159">MKGFKTRCAKLLLGGRCLSTLGDSVYQLAIVWYMYELTQSPLFTGLTIACMTVPNVFSFLFGPMIDRANKQFLLAHAQLIQAILMTVLPISLLLGYEHVGLVLAVAFCIAFFENFQGTAEISIAPQLVGKEDLGHFNSVLNGSSQVVNLLMTGLFSIVLVYLGIIQVYLFVAIAFFAAFLCFAFIRREGTNRKTSKNTKLMTPGKGYKKELKEGFAYVKSTRLLIIMLPFVLANGLLSGVQAVLPDYAQTLGSTTYYGWLMFSISIGLVVGSLGSSLILRFPVGKLFVILPFLTGILWLCSLLQQEMLLSFILFGLSFVPFGMMNIVFITLVQQSVDSALLSRVLSLCESILVLSIPGGALLGGFIASLLGPQLMMFASAAAFAIIGLFFLVHPFLRALPALDELTLHEESKTYERSEPTY</sequence>
<feature type="transmembrane region" description="Helical" evidence="6">
    <location>
        <begin position="12"/>
        <end position="35"/>
    </location>
</feature>
<feature type="transmembrane region" description="Helical" evidence="6">
    <location>
        <begin position="373"/>
        <end position="392"/>
    </location>
</feature>
<dbReference type="InterPro" id="IPR036259">
    <property type="entry name" value="MFS_trans_sf"/>
</dbReference>